<protein>
    <submittedName>
        <fullName evidence="6">Periplasmic copper-binding protein (NosD)</fullName>
    </submittedName>
</protein>
<sequence>MSRVRHLLSIVAVVLCTGAAAETVTVDPVPGALKSAVAGASPGDVLILMPGLHQGPVSLDMPLTLEGRPGAVLQGDGTGSVVTVTGDGAVVRGLQILGSGNDGAEIDSGVKLARTATNALVEGNHLTGNLHGITVHGARDSIVRGNLVEGRRDRRVNDRGNGIYVWNAPGTLVEGNDVIWGRDGIFANASKDNIFRNNTFRDLRFAVHYMYTNNSQVIGNVSVGNTLGFALMFSNRIEVRDNLSLGDRTHGIMLNYANNATITGNLVRGGTHEKCTFIYNAHKNRIEGNRFEGCEIGIHFTAGSERNQITGNAFIGNRTQVKYVGTRHMEWSAEGRGNFWSDHPAFDLDGDGIADGVFRPNDLMDHILWSQPSAKLLLGSPAVQLVRWSQAAFPATLPGGVLDSAPLMVAPQIAVPANIAAMEAEARARAAARQDRQEMSDADLLSGH</sequence>
<name>A0A238L390_9RHOB</name>
<dbReference type="Proteomes" id="UP000207598">
    <property type="component" value="Unassembled WGS sequence"/>
</dbReference>
<dbReference type="RefSeq" id="WP_094023020.1">
    <property type="nucleotide sequence ID" value="NZ_FXYF01000015.1"/>
</dbReference>
<evidence type="ECO:0000256" key="1">
    <source>
        <dbReference type="ARBA" id="ARBA00004906"/>
    </source>
</evidence>
<dbReference type="InterPro" id="IPR022441">
    <property type="entry name" value="Para_beta_helix_rpt-2"/>
</dbReference>
<dbReference type="InterPro" id="IPR006626">
    <property type="entry name" value="PbH1"/>
</dbReference>
<dbReference type="PANTHER" id="PTHR22990:SF15">
    <property type="entry name" value="F-BOX ONLY PROTEIN 10"/>
    <property type="match status" value="1"/>
</dbReference>
<dbReference type="SMART" id="SM00710">
    <property type="entry name" value="PbH1"/>
    <property type="match status" value="10"/>
</dbReference>
<dbReference type="EMBL" id="FXYF01000015">
    <property type="protein sequence ID" value="SMX49330.1"/>
    <property type="molecule type" value="Genomic_DNA"/>
</dbReference>
<evidence type="ECO:0000259" key="5">
    <source>
        <dbReference type="SMART" id="SM00722"/>
    </source>
</evidence>
<dbReference type="InterPro" id="IPR012334">
    <property type="entry name" value="Pectin_lyas_fold"/>
</dbReference>
<dbReference type="AlphaFoldDB" id="A0A238L390"/>
<dbReference type="InterPro" id="IPR051550">
    <property type="entry name" value="SCF-Subunits/Alg-Epimerases"/>
</dbReference>
<keyword evidence="3" id="KW-0833">Ubl conjugation pathway</keyword>
<organism evidence="6 7">
    <name type="scientific">Maliponia aquimaris</name>
    <dbReference type="NCBI Taxonomy" id="1673631"/>
    <lineage>
        <taxon>Bacteria</taxon>
        <taxon>Pseudomonadati</taxon>
        <taxon>Pseudomonadota</taxon>
        <taxon>Alphaproteobacteria</taxon>
        <taxon>Rhodobacterales</taxon>
        <taxon>Paracoccaceae</taxon>
        <taxon>Maliponia</taxon>
    </lineage>
</organism>
<dbReference type="Gene3D" id="2.160.20.10">
    <property type="entry name" value="Single-stranded right-handed beta-helix, Pectin lyase-like"/>
    <property type="match status" value="2"/>
</dbReference>
<keyword evidence="2" id="KW-0677">Repeat</keyword>
<dbReference type="OrthoDB" id="9767990at2"/>
<dbReference type="NCBIfam" id="TIGR04247">
    <property type="entry name" value="NosD_copper_fam"/>
    <property type="match status" value="1"/>
</dbReference>
<dbReference type="InterPro" id="IPR006633">
    <property type="entry name" value="Carb-bd_sugar_hydrolysis-dom"/>
</dbReference>
<reference evidence="6 7" key="1">
    <citation type="submission" date="2017-05" db="EMBL/GenBank/DDBJ databases">
        <authorList>
            <person name="Song R."/>
            <person name="Chenine A.L."/>
            <person name="Ruprecht R.M."/>
        </authorList>
    </citation>
    <scope>NUCLEOTIDE SEQUENCE [LARGE SCALE GENOMIC DNA]</scope>
    <source>
        <strain evidence="6 7">CECT 8898</strain>
    </source>
</reference>
<feature type="chain" id="PRO_5012895812" evidence="4">
    <location>
        <begin position="22"/>
        <end position="448"/>
    </location>
</feature>
<dbReference type="Pfam" id="PF05048">
    <property type="entry name" value="NosD"/>
    <property type="match status" value="1"/>
</dbReference>
<evidence type="ECO:0000256" key="2">
    <source>
        <dbReference type="ARBA" id="ARBA00022737"/>
    </source>
</evidence>
<dbReference type="PANTHER" id="PTHR22990">
    <property type="entry name" value="F-BOX ONLY PROTEIN"/>
    <property type="match status" value="1"/>
</dbReference>
<evidence type="ECO:0000313" key="6">
    <source>
        <dbReference type="EMBL" id="SMX49330.1"/>
    </source>
</evidence>
<accession>A0A238L390</accession>
<dbReference type="InterPro" id="IPR026464">
    <property type="entry name" value="NosD_copper_fam"/>
</dbReference>
<proteinExistence type="predicted"/>
<dbReference type="InterPro" id="IPR011050">
    <property type="entry name" value="Pectin_lyase_fold/virulence"/>
</dbReference>
<dbReference type="InterPro" id="IPR007742">
    <property type="entry name" value="NosD_dom"/>
</dbReference>
<dbReference type="SMART" id="SM00722">
    <property type="entry name" value="CASH"/>
    <property type="match status" value="2"/>
</dbReference>
<feature type="domain" description="Carbohydrate-binding/sugar hydrolysis" evidence="5">
    <location>
        <begin position="194"/>
        <end position="356"/>
    </location>
</feature>
<comment type="pathway">
    <text evidence="1">Protein modification; protein ubiquitination.</text>
</comment>
<keyword evidence="7" id="KW-1185">Reference proteome</keyword>
<keyword evidence="4" id="KW-0732">Signal</keyword>
<evidence type="ECO:0000256" key="4">
    <source>
        <dbReference type="SAM" id="SignalP"/>
    </source>
</evidence>
<gene>
    <name evidence="6" type="ORF">MAA8898_04273</name>
</gene>
<dbReference type="SUPFAM" id="SSF51126">
    <property type="entry name" value="Pectin lyase-like"/>
    <property type="match status" value="1"/>
</dbReference>
<feature type="signal peptide" evidence="4">
    <location>
        <begin position="1"/>
        <end position="21"/>
    </location>
</feature>
<dbReference type="NCBIfam" id="TIGR03804">
    <property type="entry name" value="para_beta_helix"/>
    <property type="match status" value="2"/>
</dbReference>
<feature type="domain" description="Carbohydrate-binding/sugar hydrolysis" evidence="5">
    <location>
        <begin position="40"/>
        <end position="188"/>
    </location>
</feature>
<evidence type="ECO:0000313" key="7">
    <source>
        <dbReference type="Proteomes" id="UP000207598"/>
    </source>
</evidence>
<evidence type="ECO:0000256" key="3">
    <source>
        <dbReference type="ARBA" id="ARBA00022786"/>
    </source>
</evidence>